<evidence type="ECO:0000313" key="4">
    <source>
        <dbReference type="EMBL" id="BBI32256.1"/>
    </source>
</evidence>
<protein>
    <submittedName>
        <fullName evidence="4">SAM-dependent methyltransferase</fullName>
    </submittedName>
</protein>
<dbReference type="Proteomes" id="UP000289856">
    <property type="component" value="Chromosome"/>
</dbReference>
<dbReference type="AlphaFoldDB" id="A0A3T1D2C9"/>
<organism evidence="4 5">
    <name type="scientific">Cohnella abietis</name>
    <dbReference type="NCBI Taxonomy" id="2507935"/>
    <lineage>
        <taxon>Bacteria</taxon>
        <taxon>Bacillati</taxon>
        <taxon>Bacillota</taxon>
        <taxon>Bacilli</taxon>
        <taxon>Bacillales</taxon>
        <taxon>Paenibacillaceae</taxon>
        <taxon>Cohnella</taxon>
    </lineage>
</organism>
<keyword evidence="1 4" id="KW-0489">Methyltransferase</keyword>
<dbReference type="CDD" id="cd02440">
    <property type="entry name" value="AdoMet_MTases"/>
    <property type="match status" value="1"/>
</dbReference>
<dbReference type="PANTHER" id="PTHR43861">
    <property type="entry name" value="TRANS-ACONITATE 2-METHYLTRANSFERASE-RELATED"/>
    <property type="match status" value="1"/>
</dbReference>
<dbReference type="OrthoDB" id="9760689at2"/>
<dbReference type="InterPro" id="IPR029063">
    <property type="entry name" value="SAM-dependent_MTases_sf"/>
</dbReference>
<dbReference type="GO" id="GO:0008168">
    <property type="term" value="F:methyltransferase activity"/>
    <property type="evidence" value="ECO:0007669"/>
    <property type="project" value="UniProtKB-KW"/>
</dbReference>
<dbReference type="KEGG" id="cohn:KCTCHS21_16550"/>
<dbReference type="EMBL" id="AP019400">
    <property type="protein sequence ID" value="BBI32256.1"/>
    <property type="molecule type" value="Genomic_DNA"/>
</dbReference>
<name>A0A3T1D2C9_9BACL</name>
<evidence type="ECO:0000256" key="2">
    <source>
        <dbReference type="ARBA" id="ARBA00022679"/>
    </source>
</evidence>
<dbReference type="Pfam" id="PF13649">
    <property type="entry name" value="Methyltransf_25"/>
    <property type="match status" value="1"/>
</dbReference>
<keyword evidence="5" id="KW-1185">Reference proteome</keyword>
<sequence>MVDANGKQKVHWNADGYDESMSFVSEYGEGIMKMLNPQRGEAIVDFGCGTGDLAAQIAAEGAKVNGIDISPEMIEKARNKYPHLSFHCTDGMRWVPEQTYDAVFSNAALHWMKDEKAAVSSMTAALRSGGRLIAEFGGHRNIEAIISAVKETLINHNREDAFLMPWYFPTIGQYSSLLELFGMEVRSAQLFDRPTRLENGEKGMQVWLEMFGSAMFPQATVAESEDWIAEAVERLKEKQYAQGTWIADYRRIRISAIKL</sequence>
<dbReference type="InterPro" id="IPR041698">
    <property type="entry name" value="Methyltransf_25"/>
</dbReference>
<keyword evidence="2 4" id="KW-0808">Transferase</keyword>
<accession>A0A3T1D2C9</accession>
<dbReference type="Gene3D" id="3.40.50.150">
    <property type="entry name" value="Vaccinia Virus protein VP39"/>
    <property type="match status" value="1"/>
</dbReference>
<evidence type="ECO:0000256" key="1">
    <source>
        <dbReference type="ARBA" id="ARBA00022603"/>
    </source>
</evidence>
<reference evidence="4 5" key="1">
    <citation type="submission" date="2019-01" db="EMBL/GenBank/DDBJ databases">
        <title>Complete genome sequence of Cohnella hallensis HS21 isolated from Korean fir (Abies koreana) rhizospheric soil.</title>
        <authorList>
            <person name="Jiang L."/>
            <person name="Kang S.W."/>
            <person name="Kim S."/>
            <person name="Jung J."/>
            <person name="Kim C.Y."/>
            <person name="Kim D.H."/>
            <person name="Kim S.W."/>
            <person name="Lee J."/>
        </authorList>
    </citation>
    <scope>NUCLEOTIDE SEQUENCE [LARGE SCALE GENOMIC DNA]</scope>
    <source>
        <strain evidence="4 5">HS21</strain>
    </source>
</reference>
<dbReference type="PANTHER" id="PTHR43861:SF1">
    <property type="entry name" value="TRANS-ACONITATE 2-METHYLTRANSFERASE"/>
    <property type="match status" value="1"/>
</dbReference>
<evidence type="ECO:0000313" key="5">
    <source>
        <dbReference type="Proteomes" id="UP000289856"/>
    </source>
</evidence>
<gene>
    <name evidence="4" type="ORF">KCTCHS21_16550</name>
</gene>
<dbReference type="GO" id="GO:0032259">
    <property type="term" value="P:methylation"/>
    <property type="evidence" value="ECO:0007669"/>
    <property type="project" value="UniProtKB-KW"/>
</dbReference>
<dbReference type="RefSeq" id="WP_130606652.1">
    <property type="nucleotide sequence ID" value="NZ_AP019400.1"/>
</dbReference>
<dbReference type="SUPFAM" id="SSF53335">
    <property type="entry name" value="S-adenosyl-L-methionine-dependent methyltransferases"/>
    <property type="match status" value="1"/>
</dbReference>
<feature type="domain" description="Methyltransferase" evidence="3">
    <location>
        <begin position="43"/>
        <end position="130"/>
    </location>
</feature>
<evidence type="ECO:0000259" key="3">
    <source>
        <dbReference type="Pfam" id="PF13649"/>
    </source>
</evidence>
<proteinExistence type="predicted"/>